<reference evidence="1" key="2">
    <citation type="journal article" date="2015" name="Fish Shellfish Immunol.">
        <title>Early steps in the European eel (Anguilla anguilla)-Vibrio vulnificus interaction in the gills: Role of the RtxA13 toxin.</title>
        <authorList>
            <person name="Callol A."/>
            <person name="Pajuelo D."/>
            <person name="Ebbesson L."/>
            <person name="Teles M."/>
            <person name="MacKenzie S."/>
            <person name="Amaro C."/>
        </authorList>
    </citation>
    <scope>NUCLEOTIDE SEQUENCE</scope>
</reference>
<accession>A0A0E9T327</accession>
<sequence length="49" mass="5860">MVRYSHEQNGPPFWQCKQLSNTRWYQSSGFLIFFVAAEHHWKAFSLLGK</sequence>
<dbReference type="EMBL" id="GBXM01061494">
    <property type="protein sequence ID" value="JAH47083.1"/>
    <property type="molecule type" value="Transcribed_RNA"/>
</dbReference>
<proteinExistence type="predicted"/>
<reference evidence="1" key="1">
    <citation type="submission" date="2014-11" db="EMBL/GenBank/DDBJ databases">
        <authorList>
            <person name="Amaro Gonzalez C."/>
        </authorList>
    </citation>
    <scope>NUCLEOTIDE SEQUENCE</scope>
</reference>
<dbReference type="AlphaFoldDB" id="A0A0E9T327"/>
<protein>
    <submittedName>
        <fullName evidence="1">Uncharacterized protein</fullName>
    </submittedName>
</protein>
<evidence type="ECO:0000313" key="1">
    <source>
        <dbReference type="EMBL" id="JAH47083.1"/>
    </source>
</evidence>
<name>A0A0E9T327_ANGAN</name>
<organism evidence="1">
    <name type="scientific">Anguilla anguilla</name>
    <name type="common">European freshwater eel</name>
    <name type="synonym">Muraena anguilla</name>
    <dbReference type="NCBI Taxonomy" id="7936"/>
    <lineage>
        <taxon>Eukaryota</taxon>
        <taxon>Metazoa</taxon>
        <taxon>Chordata</taxon>
        <taxon>Craniata</taxon>
        <taxon>Vertebrata</taxon>
        <taxon>Euteleostomi</taxon>
        <taxon>Actinopterygii</taxon>
        <taxon>Neopterygii</taxon>
        <taxon>Teleostei</taxon>
        <taxon>Anguilliformes</taxon>
        <taxon>Anguillidae</taxon>
        <taxon>Anguilla</taxon>
    </lineage>
</organism>